<reference evidence="1" key="1">
    <citation type="journal article" date="2014" name="Front. Microbiol.">
        <title>High frequency of phylogenetically diverse reductive dehalogenase-homologous genes in deep subseafloor sedimentary metagenomes.</title>
        <authorList>
            <person name="Kawai M."/>
            <person name="Futagami T."/>
            <person name="Toyoda A."/>
            <person name="Takaki Y."/>
            <person name="Nishi S."/>
            <person name="Hori S."/>
            <person name="Arai W."/>
            <person name="Tsubouchi T."/>
            <person name="Morono Y."/>
            <person name="Uchiyama I."/>
            <person name="Ito T."/>
            <person name="Fujiyama A."/>
            <person name="Inagaki F."/>
            <person name="Takami H."/>
        </authorList>
    </citation>
    <scope>NUCLEOTIDE SEQUENCE</scope>
    <source>
        <strain evidence="1">Expedition CK06-06</strain>
    </source>
</reference>
<dbReference type="Gene3D" id="3.90.180.10">
    <property type="entry name" value="Medium-chain alcohol dehydrogenases, catalytic domain"/>
    <property type="match status" value="1"/>
</dbReference>
<proteinExistence type="predicted"/>
<dbReference type="AlphaFoldDB" id="X1L8Y7"/>
<gene>
    <name evidence="1" type="ORF">S06H3_13600</name>
</gene>
<sequence length="122" mass="13572">DGKGADVAIEVVGHPPGMKMVGEVIKNNRGKIVAVGWHQAPDTYELYSWIKSPIIYSPQGIGMSIDPPSELPRAMWAIQKGIYPMEKLITHKYKLEDIGKAFEDNLGRTKGYIKGVVMPFME</sequence>
<name>X1L8Y7_9ZZZZ</name>
<evidence type="ECO:0008006" key="2">
    <source>
        <dbReference type="Google" id="ProtNLM"/>
    </source>
</evidence>
<protein>
    <recommendedName>
        <fullName evidence="2">Alcohol dehydrogenase-like C-terminal domain-containing protein</fullName>
    </recommendedName>
</protein>
<dbReference type="Gene3D" id="3.40.50.720">
    <property type="entry name" value="NAD(P)-binding Rossmann-like Domain"/>
    <property type="match status" value="1"/>
</dbReference>
<feature type="non-terminal residue" evidence="1">
    <location>
        <position position="1"/>
    </location>
</feature>
<dbReference type="EMBL" id="BARV01006644">
    <property type="protein sequence ID" value="GAI15493.1"/>
    <property type="molecule type" value="Genomic_DNA"/>
</dbReference>
<evidence type="ECO:0000313" key="1">
    <source>
        <dbReference type="EMBL" id="GAI15493.1"/>
    </source>
</evidence>
<comment type="caution">
    <text evidence="1">The sequence shown here is derived from an EMBL/GenBank/DDBJ whole genome shotgun (WGS) entry which is preliminary data.</text>
</comment>
<organism evidence="1">
    <name type="scientific">marine sediment metagenome</name>
    <dbReference type="NCBI Taxonomy" id="412755"/>
    <lineage>
        <taxon>unclassified sequences</taxon>
        <taxon>metagenomes</taxon>
        <taxon>ecological metagenomes</taxon>
    </lineage>
</organism>
<accession>X1L8Y7</accession>